<keyword evidence="4" id="KW-1185">Reference proteome</keyword>
<evidence type="ECO:0000313" key="3">
    <source>
        <dbReference type="EMBL" id="KAK9700606.1"/>
    </source>
</evidence>
<dbReference type="PANTHER" id="PTHR19303:SF74">
    <property type="entry name" value="POGO TRANSPOSABLE ELEMENT WITH KRAB DOMAIN"/>
    <property type="match status" value="1"/>
</dbReference>
<feature type="region of interest" description="Disordered" evidence="1">
    <location>
        <begin position="607"/>
        <end position="631"/>
    </location>
</feature>
<feature type="region of interest" description="Disordered" evidence="1">
    <location>
        <begin position="69"/>
        <end position="123"/>
    </location>
</feature>
<accession>A0AAW1JCR9</accession>
<dbReference type="GO" id="GO:0003677">
    <property type="term" value="F:DNA binding"/>
    <property type="evidence" value="ECO:0007669"/>
    <property type="project" value="TreeGrafter"/>
</dbReference>
<feature type="compositionally biased region" description="Basic residues" evidence="1">
    <location>
        <begin position="651"/>
        <end position="663"/>
    </location>
</feature>
<evidence type="ECO:0000256" key="1">
    <source>
        <dbReference type="SAM" id="MobiDB-lite"/>
    </source>
</evidence>
<dbReference type="InterPro" id="IPR050863">
    <property type="entry name" value="CenT-Element_Derived"/>
</dbReference>
<feature type="compositionally biased region" description="Basic and acidic residues" evidence="1">
    <location>
        <begin position="102"/>
        <end position="111"/>
    </location>
</feature>
<gene>
    <name evidence="3" type="ORF">QE152_g31130</name>
</gene>
<dbReference type="PANTHER" id="PTHR19303">
    <property type="entry name" value="TRANSPOSON"/>
    <property type="match status" value="1"/>
</dbReference>
<protein>
    <submittedName>
        <fullName evidence="3">DDE superfamily endonuclease</fullName>
    </submittedName>
</protein>
<dbReference type="Pfam" id="PF03184">
    <property type="entry name" value="DDE_1"/>
    <property type="match status" value="1"/>
</dbReference>
<dbReference type="InterPro" id="IPR004875">
    <property type="entry name" value="DDE_SF_endonuclease_dom"/>
</dbReference>
<dbReference type="Proteomes" id="UP001458880">
    <property type="component" value="Unassembled WGS sequence"/>
</dbReference>
<feature type="domain" description="DDE-1" evidence="2">
    <location>
        <begin position="403"/>
        <end position="538"/>
    </location>
</feature>
<feature type="compositionally biased region" description="Basic residues" evidence="1">
    <location>
        <begin position="71"/>
        <end position="80"/>
    </location>
</feature>
<feature type="region of interest" description="Disordered" evidence="1">
    <location>
        <begin position="644"/>
        <end position="668"/>
    </location>
</feature>
<proteinExistence type="predicted"/>
<name>A0AAW1JCR9_POPJA</name>
<evidence type="ECO:0000313" key="4">
    <source>
        <dbReference type="Proteomes" id="UP001458880"/>
    </source>
</evidence>
<evidence type="ECO:0000259" key="2">
    <source>
        <dbReference type="Pfam" id="PF03184"/>
    </source>
</evidence>
<sequence length="793" mass="89207">MVMYWAPETCKISKFPTDVNSRKLWMKLLRKNVEPGPGALVCSCHFVDGKRENGPTLFLHNFSQKFSFASPKRRQRRKTTVMKQQQSRITSCHQTPTLHVGESLEPRGSDRSKRRKTQEVRSTLSTEELAYAAQMSLRSSGQVHAALVLKDVTSTSPTRASKYISAVRSQNEVPLTPDEALSLMIEKGESKRSYQLSRNAARAHNCKLYPSYHEVEKARNRCYPSVVYTTVSESCAQIKLQALLDHTTYRIIQLQADVIDTLSPEILQKLVLHCKWGCDGSSGQSVYIDTLSPEILQKLVLHCKWGCDGSSGQSVYKQKFTEDGKSDESIFYASLVPLQLIHSNHETDEATIVWKNPRPSSPRFCRPIRLQFLHEDSKVPKVIGRKGKRQIADLTSTERGSLVTLIVCMSAGGQYVPPMLIFPTKNRNDQLMRGAPPGSIYAVHPSGWIQHNLFTQRFQHFIQFVKKSENDPVLLIADGHYSHTRNMDVINLARENHVSIISLPPYSTHKLQPLDKTFMGSFKAYYSEEIRKWIRKNQLAVTIFVLVELLANALLKAETSEIAKKGFEVTGIYKLNRHIFSDANFIAEEIDAEKRCNSSTIIKTTSEATTVDEPQPGCSKSGTTNSTSNSPNWCGSQDFISPFQISPIPGIRKKTSNRGRKTSKSQIITSSPYKNELEIFQAKPEADRGKRKLWQIKKNSQPMKGKGKKKQQIIESSGSEAESEFLAADEYSDMDEVGAVPPQNADVTCMFCDSSFSQDSQGELWVCCLMGQLWAHDECAGAEKVAYVCDFCK</sequence>
<organism evidence="3 4">
    <name type="scientific">Popillia japonica</name>
    <name type="common">Japanese beetle</name>
    <dbReference type="NCBI Taxonomy" id="7064"/>
    <lineage>
        <taxon>Eukaryota</taxon>
        <taxon>Metazoa</taxon>
        <taxon>Ecdysozoa</taxon>
        <taxon>Arthropoda</taxon>
        <taxon>Hexapoda</taxon>
        <taxon>Insecta</taxon>
        <taxon>Pterygota</taxon>
        <taxon>Neoptera</taxon>
        <taxon>Endopterygota</taxon>
        <taxon>Coleoptera</taxon>
        <taxon>Polyphaga</taxon>
        <taxon>Scarabaeiformia</taxon>
        <taxon>Scarabaeidae</taxon>
        <taxon>Rutelinae</taxon>
        <taxon>Popillia</taxon>
    </lineage>
</organism>
<reference evidence="3 4" key="1">
    <citation type="journal article" date="2024" name="BMC Genomics">
        <title>De novo assembly and annotation of Popillia japonica's genome with initial clues to its potential as an invasive pest.</title>
        <authorList>
            <person name="Cucini C."/>
            <person name="Boschi S."/>
            <person name="Funari R."/>
            <person name="Cardaioli E."/>
            <person name="Iannotti N."/>
            <person name="Marturano G."/>
            <person name="Paoli F."/>
            <person name="Bruttini M."/>
            <person name="Carapelli A."/>
            <person name="Frati F."/>
            <person name="Nardi F."/>
        </authorList>
    </citation>
    <scope>NUCLEOTIDE SEQUENCE [LARGE SCALE GENOMIC DNA]</scope>
    <source>
        <strain evidence="3">DMR45628</strain>
    </source>
</reference>
<dbReference type="AlphaFoldDB" id="A0AAW1JCR9"/>
<keyword evidence="3" id="KW-0378">Hydrolase</keyword>
<dbReference type="GO" id="GO:0005634">
    <property type="term" value="C:nucleus"/>
    <property type="evidence" value="ECO:0007669"/>
    <property type="project" value="TreeGrafter"/>
</dbReference>
<feature type="compositionally biased region" description="Polar residues" evidence="1">
    <location>
        <begin position="81"/>
        <end position="97"/>
    </location>
</feature>
<keyword evidence="3" id="KW-0255">Endonuclease</keyword>
<dbReference type="GO" id="GO:0004519">
    <property type="term" value="F:endonuclease activity"/>
    <property type="evidence" value="ECO:0007669"/>
    <property type="project" value="UniProtKB-KW"/>
</dbReference>
<feature type="compositionally biased region" description="Low complexity" evidence="1">
    <location>
        <begin position="619"/>
        <end position="631"/>
    </location>
</feature>
<dbReference type="EMBL" id="JASPKY010000434">
    <property type="protein sequence ID" value="KAK9700606.1"/>
    <property type="molecule type" value="Genomic_DNA"/>
</dbReference>
<keyword evidence="3" id="KW-0540">Nuclease</keyword>
<comment type="caution">
    <text evidence="3">The sequence shown here is derived from an EMBL/GenBank/DDBJ whole genome shotgun (WGS) entry which is preliminary data.</text>
</comment>